<dbReference type="GO" id="GO:0003908">
    <property type="term" value="F:methylated-DNA-[protein]-cysteine S-methyltransferase activity"/>
    <property type="evidence" value="ECO:0007669"/>
    <property type="project" value="UniProtKB-EC"/>
</dbReference>
<keyword evidence="5 8" id="KW-0227">DNA damage</keyword>
<keyword evidence="3 8" id="KW-0489">Methyltransferase</keyword>
<dbReference type="InterPro" id="IPR036217">
    <property type="entry name" value="MethylDNA_cys_MeTrfase_DNAb"/>
</dbReference>
<comment type="caution">
    <text evidence="10">The sequence shown here is derived from an EMBL/GenBank/DDBJ whole genome shotgun (WGS) entry which is preliminary data.</text>
</comment>
<evidence type="ECO:0000256" key="1">
    <source>
        <dbReference type="ARBA" id="ARBA00001286"/>
    </source>
</evidence>
<dbReference type="Pfam" id="PF01035">
    <property type="entry name" value="DNA_binding_1"/>
    <property type="match status" value="1"/>
</dbReference>
<dbReference type="PROSITE" id="PS00374">
    <property type="entry name" value="MGMT"/>
    <property type="match status" value="1"/>
</dbReference>
<dbReference type="GO" id="GO:0032259">
    <property type="term" value="P:methylation"/>
    <property type="evidence" value="ECO:0007669"/>
    <property type="project" value="UniProtKB-KW"/>
</dbReference>
<dbReference type="PANTHER" id="PTHR10815">
    <property type="entry name" value="METHYLATED-DNA--PROTEIN-CYSTEINE METHYLTRANSFERASE"/>
    <property type="match status" value="1"/>
</dbReference>
<dbReference type="InterPro" id="IPR014048">
    <property type="entry name" value="MethylDNA_cys_MeTrfase_DNA-bd"/>
</dbReference>
<dbReference type="CDD" id="cd06445">
    <property type="entry name" value="ATase"/>
    <property type="match status" value="1"/>
</dbReference>
<dbReference type="EC" id="2.1.1.63" evidence="8"/>
<dbReference type="InterPro" id="IPR001497">
    <property type="entry name" value="MethylDNA_cys_MeTrfase_AS"/>
</dbReference>
<evidence type="ECO:0000256" key="3">
    <source>
        <dbReference type="ARBA" id="ARBA00022603"/>
    </source>
</evidence>
<dbReference type="SUPFAM" id="SSF46767">
    <property type="entry name" value="Methylated DNA-protein cysteine methyltransferase, C-terminal domain"/>
    <property type="match status" value="1"/>
</dbReference>
<dbReference type="InterPro" id="IPR036388">
    <property type="entry name" value="WH-like_DNA-bd_sf"/>
</dbReference>
<dbReference type="PANTHER" id="PTHR10815:SF12">
    <property type="entry name" value="METHYLATED-DNA--PROTEIN-CYSTEINE METHYLTRANSFERASE, INDUCIBLE"/>
    <property type="match status" value="1"/>
</dbReference>
<dbReference type="NCBIfam" id="TIGR00589">
    <property type="entry name" value="ogt"/>
    <property type="match status" value="1"/>
</dbReference>
<keyword evidence="11" id="KW-1185">Reference proteome</keyword>
<gene>
    <name evidence="10" type="ORF">ACFO1S_10250</name>
</gene>
<feature type="active site" description="Nucleophile; methyl group acceptor" evidence="8">
    <location>
        <position position="142"/>
    </location>
</feature>
<name>A0ABV8SBS6_9BACL</name>
<feature type="domain" description="Methylated-DNA-[protein]-cysteine S-methyltransferase DNA binding" evidence="9">
    <location>
        <begin position="91"/>
        <end position="170"/>
    </location>
</feature>
<dbReference type="Gene3D" id="3.30.160.70">
    <property type="entry name" value="Methylated DNA-protein cysteine methyltransferase domain"/>
    <property type="match status" value="1"/>
</dbReference>
<dbReference type="Proteomes" id="UP001595755">
    <property type="component" value="Unassembled WGS sequence"/>
</dbReference>
<comment type="function">
    <text evidence="8">Involved in the cellular defense against the biological effects of O6-methylguanine (O6-MeG) and O4-methylthymine (O4-MeT) in DNA. Repairs the methylated nucleobase in DNA by stoichiometrically transferring the methyl group to a cysteine residue in the enzyme. This is a suicide reaction: the enzyme is irreversibly inactivated.</text>
</comment>
<comment type="similarity">
    <text evidence="8">Belongs to the MGMT family.</text>
</comment>
<dbReference type="SUPFAM" id="SSF53155">
    <property type="entry name" value="Methylated DNA-protein cysteine methyltransferase domain"/>
    <property type="match status" value="1"/>
</dbReference>
<evidence type="ECO:0000256" key="4">
    <source>
        <dbReference type="ARBA" id="ARBA00022679"/>
    </source>
</evidence>
<keyword evidence="2 8" id="KW-0963">Cytoplasm</keyword>
<evidence type="ECO:0000313" key="11">
    <source>
        <dbReference type="Proteomes" id="UP001595755"/>
    </source>
</evidence>
<reference evidence="11" key="1">
    <citation type="journal article" date="2019" name="Int. J. Syst. Evol. Microbiol.">
        <title>The Global Catalogue of Microorganisms (GCM) 10K type strain sequencing project: providing services to taxonomists for standard genome sequencing and annotation.</title>
        <authorList>
            <consortium name="The Broad Institute Genomics Platform"/>
            <consortium name="The Broad Institute Genome Sequencing Center for Infectious Disease"/>
            <person name="Wu L."/>
            <person name="Ma J."/>
        </authorList>
    </citation>
    <scope>NUCLEOTIDE SEQUENCE [LARGE SCALE GENOMIC DNA]</scope>
    <source>
        <strain evidence="11">CGMCC 4.1641</strain>
    </source>
</reference>
<comment type="catalytic activity">
    <reaction evidence="1 8">
        <text>a 4-O-methyl-thymidine in DNA + L-cysteinyl-[protein] = a thymidine in DNA + S-methyl-L-cysteinyl-[protein]</text>
        <dbReference type="Rhea" id="RHEA:53428"/>
        <dbReference type="Rhea" id="RHEA-COMP:10131"/>
        <dbReference type="Rhea" id="RHEA-COMP:10132"/>
        <dbReference type="Rhea" id="RHEA-COMP:13555"/>
        <dbReference type="Rhea" id="RHEA-COMP:13556"/>
        <dbReference type="ChEBI" id="CHEBI:29950"/>
        <dbReference type="ChEBI" id="CHEBI:82612"/>
        <dbReference type="ChEBI" id="CHEBI:137386"/>
        <dbReference type="ChEBI" id="CHEBI:137387"/>
        <dbReference type="EC" id="2.1.1.63"/>
    </reaction>
</comment>
<dbReference type="HAMAP" id="MF_00772">
    <property type="entry name" value="OGT"/>
    <property type="match status" value="1"/>
</dbReference>
<sequence length="173" mass="18799">MTASAKSPIYWSLTTYGDWSLYLAATAAGLTYVGSPNQPFEQLSAWVDARHPGKTLIRSDDHLHPYASQLADYFQGSLQRFTISVDLPGTPFQQAVWDALQRIPYGRTCSYSDIAEAIERPAAVRAVGAAIGANPVLITVPCHRVIGKGGALTGYRGGMEMKVKLLQLEQGEQ</sequence>
<dbReference type="InterPro" id="IPR023546">
    <property type="entry name" value="MGMT"/>
</dbReference>
<comment type="subcellular location">
    <subcellularLocation>
        <location evidence="8">Cytoplasm</location>
    </subcellularLocation>
</comment>
<evidence type="ECO:0000256" key="8">
    <source>
        <dbReference type="HAMAP-Rule" id="MF_00772"/>
    </source>
</evidence>
<accession>A0ABV8SBS6</accession>
<proteinExistence type="inferred from homology"/>
<evidence type="ECO:0000256" key="6">
    <source>
        <dbReference type="ARBA" id="ARBA00023204"/>
    </source>
</evidence>
<evidence type="ECO:0000256" key="7">
    <source>
        <dbReference type="ARBA" id="ARBA00049348"/>
    </source>
</evidence>
<evidence type="ECO:0000313" key="10">
    <source>
        <dbReference type="EMBL" id="MFC4303824.1"/>
    </source>
</evidence>
<dbReference type="Gene3D" id="1.10.10.10">
    <property type="entry name" value="Winged helix-like DNA-binding domain superfamily/Winged helix DNA-binding domain"/>
    <property type="match status" value="1"/>
</dbReference>
<dbReference type="InterPro" id="IPR036631">
    <property type="entry name" value="MGMT_N_sf"/>
</dbReference>
<dbReference type="RefSeq" id="WP_204603717.1">
    <property type="nucleotide sequence ID" value="NZ_JBHSED010000015.1"/>
</dbReference>
<dbReference type="EMBL" id="JBHSED010000015">
    <property type="protein sequence ID" value="MFC4303824.1"/>
    <property type="molecule type" value="Genomic_DNA"/>
</dbReference>
<evidence type="ECO:0000259" key="9">
    <source>
        <dbReference type="Pfam" id="PF01035"/>
    </source>
</evidence>
<organism evidence="10 11">
    <name type="scientific">Cohnella boryungensis</name>
    <dbReference type="NCBI Taxonomy" id="768479"/>
    <lineage>
        <taxon>Bacteria</taxon>
        <taxon>Bacillati</taxon>
        <taxon>Bacillota</taxon>
        <taxon>Bacilli</taxon>
        <taxon>Bacillales</taxon>
        <taxon>Paenibacillaceae</taxon>
        <taxon>Cohnella</taxon>
    </lineage>
</organism>
<comment type="miscellaneous">
    <text evidence="8">This enzyme catalyzes only one turnover and therefore is not strictly catalytic. According to one definition, an enzyme is a biocatalyst that acts repeatedly and over many reaction cycles.</text>
</comment>
<comment type="catalytic activity">
    <reaction evidence="7 8">
        <text>a 6-O-methyl-2'-deoxyguanosine in DNA + L-cysteinyl-[protein] = S-methyl-L-cysteinyl-[protein] + a 2'-deoxyguanosine in DNA</text>
        <dbReference type="Rhea" id="RHEA:24000"/>
        <dbReference type="Rhea" id="RHEA-COMP:10131"/>
        <dbReference type="Rhea" id="RHEA-COMP:10132"/>
        <dbReference type="Rhea" id="RHEA-COMP:11367"/>
        <dbReference type="Rhea" id="RHEA-COMP:11368"/>
        <dbReference type="ChEBI" id="CHEBI:29950"/>
        <dbReference type="ChEBI" id="CHEBI:82612"/>
        <dbReference type="ChEBI" id="CHEBI:85445"/>
        <dbReference type="ChEBI" id="CHEBI:85448"/>
        <dbReference type="EC" id="2.1.1.63"/>
    </reaction>
</comment>
<keyword evidence="6 8" id="KW-0234">DNA repair</keyword>
<evidence type="ECO:0000256" key="2">
    <source>
        <dbReference type="ARBA" id="ARBA00022490"/>
    </source>
</evidence>
<evidence type="ECO:0000256" key="5">
    <source>
        <dbReference type="ARBA" id="ARBA00022763"/>
    </source>
</evidence>
<keyword evidence="4 8" id="KW-0808">Transferase</keyword>
<protein>
    <recommendedName>
        <fullName evidence="8">Methylated-DNA--protein-cysteine methyltransferase</fullName>
        <ecNumber evidence="8">2.1.1.63</ecNumber>
    </recommendedName>
    <alternativeName>
        <fullName evidence="8">6-O-methylguanine-DNA methyltransferase</fullName>
        <shortName evidence="8">MGMT</shortName>
    </alternativeName>
    <alternativeName>
        <fullName evidence="8">O-6-methylguanine-DNA-alkyltransferase</fullName>
    </alternativeName>
</protein>